<dbReference type="Pfam" id="PF06969">
    <property type="entry name" value="HemN_C"/>
    <property type="match status" value="1"/>
</dbReference>
<dbReference type="GO" id="GO:0006782">
    <property type="term" value="P:protoporphyrinogen IX biosynthetic process"/>
    <property type="evidence" value="ECO:0007669"/>
    <property type="project" value="UniProtKB-UniPathway"/>
</dbReference>
<keyword evidence="10 15" id="KW-0408">Iron</keyword>
<evidence type="ECO:0000256" key="10">
    <source>
        <dbReference type="ARBA" id="ARBA00023004"/>
    </source>
</evidence>
<dbReference type="PROSITE" id="PS51918">
    <property type="entry name" value="RADICAL_SAM"/>
    <property type="match status" value="1"/>
</dbReference>
<keyword evidence="8 15" id="KW-0479">Metal-binding</keyword>
<organism evidence="19 20">
    <name type="scientific">Stagnimonas aquatica</name>
    <dbReference type="NCBI Taxonomy" id="2689987"/>
    <lineage>
        <taxon>Bacteria</taxon>
        <taxon>Pseudomonadati</taxon>
        <taxon>Pseudomonadota</taxon>
        <taxon>Gammaproteobacteria</taxon>
        <taxon>Nevskiales</taxon>
        <taxon>Nevskiaceae</taxon>
        <taxon>Stagnimonas</taxon>
    </lineage>
</organism>
<evidence type="ECO:0000256" key="2">
    <source>
        <dbReference type="ARBA" id="ARBA00004785"/>
    </source>
</evidence>
<dbReference type="GO" id="GO:0046872">
    <property type="term" value="F:metal ion binding"/>
    <property type="evidence" value="ECO:0007669"/>
    <property type="project" value="UniProtKB-KW"/>
</dbReference>
<evidence type="ECO:0000256" key="6">
    <source>
        <dbReference type="ARBA" id="ARBA00022490"/>
    </source>
</evidence>
<evidence type="ECO:0000256" key="8">
    <source>
        <dbReference type="ARBA" id="ARBA00022723"/>
    </source>
</evidence>
<dbReference type="SFLD" id="SFLDG01065">
    <property type="entry name" value="anaerobic_coproporphyrinogen-I"/>
    <property type="match status" value="1"/>
</dbReference>
<protein>
    <recommendedName>
        <fullName evidence="15">Coproporphyrinogen-III oxidase</fullName>
        <ecNumber evidence="15">1.3.98.3</ecNumber>
    </recommendedName>
</protein>
<evidence type="ECO:0000256" key="7">
    <source>
        <dbReference type="ARBA" id="ARBA00022691"/>
    </source>
</evidence>
<evidence type="ECO:0000256" key="13">
    <source>
        <dbReference type="ARBA" id="ARBA00024295"/>
    </source>
</evidence>
<dbReference type="GO" id="GO:0005737">
    <property type="term" value="C:cytoplasm"/>
    <property type="evidence" value="ECO:0007669"/>
    <property type="project" value="UniProtKB-SubCell"/>
</dbReference>
<evidence type="ECO:0000256" key="11">
    <source>
        <dbReference type="ARBA" id="ARBA00023014"/>
    </source>
</evidence>
<evidence type="ECO:0000256" key="4">
    <source>
        <dbReference type="ARBA" id="ARBA00011245"/>
    </source>
</evidence>
<feature type="binding site" evidence="16">
    <location>
        <begin position="68"/>
        <end position="70"/>
    </location>
    <ligand>
        <name>S-adenosyl-L-methionine</name>
        <dbReference type="ChEBI" id="CHEBI:59789"/>
        <label>2</label>
    </ligand>
</feature>
<keyword evidence="20" id="KW-1185">Reference proteome</keyword>
<dbReference type="FunCoup" id="A0A3N0VLI1">
    <property type="interactions" value="255"/>
</dbReference>
<dbReference type="EMBL" id="RJVO01000001">
    <property type="protein sequence ID" value="ROH93597.1"/>
    <property type="molecule type" value="Genomic_DNA"/>
</dbReference>
<feature type="binding site" evidence="17">
    <location>
        <position position="66"/>
    </location>
    <ligand>
        <name>[4Fe-4S] cluster</name>
        <dbReference type="ChEBI" id="CHEBI:49883"/>
        <note>4Fe-4S-S-AdoMet</note>
    </ligand>
</feature>
<keyword evidence="11 15" id="KW-0411">Iron-sulfur</keyword>
<dbReference type="InterPro" id="IPR010723">
    <property type="entry name" value="HemN_C"/>
</dbReference>
<evidence type="ECO:0000313" key="20">
    <source>
        <dbReference type="Proteomes" id="UP000282106"/>
    </source>
</evidence>
<comment type="similarity">
    <text evidence="3 15">Belongs to the anaerobic coproporphyrinogen-III oxidase family.</text>
</comment>
<reference evidence="19 20" key="1">
    <citation type="submission" date="2018-10" db="EMBL/GenBank/DDBJ databases">
        <authorList>
            <person name="Chen W.-M."/>
        </authorList>
    </citation>
    <scope>NUCLEOTIDE SEQUENCE [LARGE SCALE GENOMIC DNA]</scope>
    <source>
        <strain evidence="19 20">THS-13</strain>
    </source>
</reference>
<dbReference type="Pfam" id="PF04055">
    <property type="entry name" value="Radical_SAM"/>
    <property type="match status" value="1"/>
</dbReference>
<dbReference type="EC" id="1.3.98.3" evidence="15"/>
<keyword evidence="7 15" id="KW-0949">S-adenosyl-L-methionine</keyword>
<dbReference type="Gene3D" id="1.10.10.920">
    <property type="match status" value="1"/>
</dbReference>
<comment type="caution">
    <text evidence="19">The sequence shown here is derived from an EMBL/GenBank/DDBJ whole genome shotgun (WGS) entry which is preliminary data.</text>
</comment>
<dbReference type="UniPathway" id="UPA00251">
    <property type="reaction ID" value="UER00323"/>
</dbReference>
<gene>
    <name evidence="19" type="primary">hemN</name>
    <name evidence="19" type="ORF">ED208_03485</name>
</gene>
<sequence length="472" mass="51868">MDLALFDPALIERYDRAGPRYTSYPTAAQFSDSYSASDYLSAVQYSRDSGVPISLYVHVPFCASPCFYCGCNRIISRSRSIAAGYIERLEREIEMQAALFAGRGPVSQLHFGGGTPSFFSLAQMEQVMQALDRGFGLSRGAQREFSIEVDPRALLPDSVAGLAALGFNRISIGVQDFDPAVQEAVNRLQSYEQTEQVVRDARRHGYNSVSVDLIYGLPKQTLEGFGRTLEQVIDLAPDRISAYSYAHMPQLFKAQGQINVADLPSPQQKLGLLQLTVAKLQAAGYVYVGMDHFARPDDELARALEDGSLQRNFQGYSTRGGADLIGLGLSAISRIGDSYCQNAKTLDAYYAALDTGHLPLQRGLQLSADDRLRRRLIEDLMCRGRVDYAALENEYHIDFGGYFAEALKALEPLAADGLVELGARGLQVTARGRFLLRAVAMPFDAHLPPPRVAVAAANQESRPATPRYSRLI</sequence>
<dbReference type="InterPro" id="IPR007197">
    <property type="entry name" value="rSAM"/>
</dbReference>
<evidence type="ECO:0000256" key="14">
    <source>
        <dbReference type="ARBA" id="ARBA00048321"/>
    </source>
</evidence>
<evidence type="ECO:0000256" key="9">
    <source>
        <dbReference type="ARBA" id="ARBA00023002"/>
    </source>
</evidence>
<comment type="catalytic activity">
    <reaction evidence="14 15">
        <text>coproporphyrinogen III + 2 S-adenosyl-L-methionine = protoporphyrinogen IX + 2 5'-deoxyadenosine + 2 L-methionine + 2 CO2</text>
        <dbReference type="Rhea" id="RHEA:15425"/>
        <dbReference type="ChEBI" id="CHEBI:16526"/>
        <dbReference type="ChEBI" id="CHEBI:17319"/>
        <dbReference type="ChEBI" id="CHEBI:57307"/>
        <dbReference type="ChEBI" id="CHEBI:57309"/>
        <dbReference type="ChEBI" id="CHEBI:57844"/>
        <dbReference type="ChEBI" id="CHEBI:59789"/>
        <dbReference type="EC" id="1.3.98.3"/>
    </reaction>
</comment>
<keyword evidence="6 15" id="KW-0963">Cytoplasm</keyword>
<evidence type="ECO:0000259" key="18">
    <source>
        <dbReference type="PROSITE" id="PS51918"/>
    </source>
</evidence>
<dbReference type="SFLD" id="SFLDS00029">
    <property type="entry name" value="Radical_SAM"/>
    <property type="match status" value="1"/>
</dbReference>
<dbReference type="InParanoid" id="A0A3N0VLI1"/>
<comment type="subunit">
    <text evidence="4">Monomer.</text>
</comment>
<dbReference type="NCBIfam" id="TIGR00538">
    <property type="entry name" value="hemN"/>
    <property type="match status" value="1"/>
</dbReference>
<feature type="binding site" evidence="16">
    <location>
        <begin position="114"/>
        <end position="115"/>
    </location>
    <ligand>
        <name>S-adenosyl-L-methionine</name>
        <dbReference type="ChEBI" id="CHEBI:59789"/>
        <label>2</label>
    </ligand>
</feature>
<dbReference type="InterPro" id="IPR023404">
    <property type="entry name" value="rSAM_horseshoe"/>
</dbReference>
<evidence type="ECO:0000256" key="3">
    <source>
        <dbReference type="ARBA" id="ARBA00005493"/>
    </source>
</evidence>
<dbReference type="PANTHER" id="PTHR13932">
    <property type="entry name" value="COPROPORPHYRINIGEN III OXIDASE"/>
    <property type="match status" value="1"/>
</dbReference>
<feature type="binding site" evidence="16">
    <location>
        <position position="212"/>
    </location>
    <ligand>
        <name>S-adenosyl-L-methionine</name>
        <dbReference type="ChEBI" id="CHEBI:59789"/>
        <label>2</label>
    </ligand>
</feature>
<evidence type="ECO:0000256" key="17">
    <source>
        <dbReference type="PIRSR" id="PIRSR000167-2"/>
    </source>
</evidence>
<dbReference type="PIRSF" id="PIRSF000167">
    <property type="entry name" value="HemN"/>
    <property type="match status" value="1"/>
</dbReference>
<evidence type="ECO:0000313" key="19">
    <source>
        <dbReference type="EMBL" id="ROH93597.1"/>
    </source>
</evidence>
<dbReference type="RefSeq" id="WP_123210452.1">
    <property type="nucleotide sequence ID" value="NZ_RJVO01000001.1"/>
</dbReference>
<dbReference type="InterPro" id="IPR034505">
    <property type="entry name" value="Coproporphyrinogen-III_oxidase"/>
</dbReference>
<comment type="pathway">
    <text evidence="2 15">Porphyrin-containing compound metabolism; protoporphyrin-IX biosynthesis; protoporphyrinogen-IX from coproporphyrinogen-III (AdoMet route): step 1/1.</text>
</comment>
<keyword evidence="9 15" id="KW-0560">Oxidoreductase</keyword>
<dbReference type="PANTHER" id="PTHR13932:SF6">
    <property type="entry name" value="OXYGEN-INDEPENDENT COPROPORPHYRINOGEN III OXIDASE"/>
    <property type="match status" value="1"/>
</dbReference>
<comment type="cofactor">
    <cofactor evidence="15 17">
        <name>[4Fe-4S] cluster</name>
        <dbReference type="ChEBI" id="CHEBI:49883"/>
    </cofactor>
    <text evidence="15 17">Binds 1 [4Fe-4S] cluster. The cluster is coordinated with 3 cysteines and an exchangeable S-adenosyl-L-methionine.</text>
</comment>
<feature type="binding site" evidence="16">
    <location>
        <position position="148"/>
    </location>
    <ligand>
        <name>S-adenosyl-L-methionine</name>
        <dbReference type="ChEBI" id="CHEBI:59789"/>
        <label>1</label>
    </ligand>
</feature>
<feature type="binding site" evidence="16">
    <location>
        <position position="113"/>
    </location>
    <ligand>
        <name>S-adenosyl-L-methionine</name>
        <dbReference type="ChEBI" id="CHEBI:59789"/>
        <label>1</label>
    </ligand>
</feature>
<keyword evidence="12 15" id="KW-0627">Porphyrin biosynthesis</keyword>
<proteinExistence type="inferred from homology"/>
<accession>A0A3N0VLI1</accession>
<dbReference type="GO" id="GO:0051539">
    <property type="term" value="F:4 iron, 4 sulfur cluster binding"/>
    <property type="evidence" value="ECO:0007669"/>
    <property type="project" value="UniProtKB-KW"/>
</dbReference>
<feature type="binding site" evidence="16">
    <location>
        <position position="246"/>
    </location>
    <ligand>
        <name>S-adenosyl-L-methionine</name>
        <dbReference type="ChEBI" id="CHEBI:59789"/>
        <label>2</label>
    </ligand>
</feature>
<dbReference type="SUPFAM" id="SSF102114">
    <property type="entry name" value="Radical SAM enzymes"/>
    <property type="match status" value="1"/>
</dbReference>
<feature type="binding site" evidence="16">
    <location>
        <position position="332"/>
    </location>
    <ligand>
        <name>S-adenosyl-L-methionine</name>
        <dbReference type="ChEBI" id="CHEBI:59789"/>
        <label>1</label>
    </ligand>
</feature>
<feature type="binding site" evidence="17">
    <location>
        <position position="62"/>
    </location>
    <ligand>
        <name>[4Fe-4S] cluster</name>
        <dbReference type="ChEBI" id="CHEBI:49883"/>
        <note>4Fe-4S-S-AdoMet</note>
    </ligand>
</feature>
<dbReference type="SMART" id="SM00729">
    <property type="entry name" value="Elp3"/>
    <property type="match status" value="1"/>
</dbReference>
<evidence type="ECO:0000256" key="1">
    <source>
        <dbReference type="ARBA" id="ARBA00004496"/>
    </source>
</evidence>
<feature type="binding site" evidence="16">
    <location>
        <position position="56"/>
    </location>
    <ligand>
        <name>S-adenosyl-L-methionine</name>
        <dbReference type="ChEBI" id="CHEBI:59789"/>
        <label>1</label>
    </ligand>
</feature>
<dbReference type="InterPro" id="IPR058240">
    <property type="entry name" value="rSAM_sf"/>
</dbReference>
<dbReference type="InterPro" id="IPR004558">
    <property type="entry name" value="Coprogen_oxidase_HemN"/>
</dbReference>
<comment type="subcellular location">
    <subcellularLocation>
        <location evidence="1 15">Cytoplasm</location>
    </subcellularLocation>
</comment>
<dbReference type="GO" id="GO:0004109">
    <property type="term" value="F:coproporphyrinogen oxidase activity"/>
    <property type="evidence" value="ECO:0007669"/>
    <property type="project" value="InterPro"/>
</dbReference>
<dbReference type="InterPro" id="IPR006638">
    <property type="entry name" value="Elp3/MiaA/NifB-like_rSAM"/>
</dbReference>
<keyword evidence="5 15" id="KW-0004">4Fe-4S</keyword>
<dbReference type="AlphaFoldDB" id="A0A3N0VLI1"/>
<evidence type="ECO:0000256" key="16">
    <source>
        <dbReference type="PIRSR" id="PIRSR000167-1"/>
    </source>
</evidence>
<dbReference type="Proteomes" id="UP000282106">
    <property type="component" value="Unassembled WGS sequence"/>
</dbReference>
<name>A0A3N0VLI1_9GAMM</name>
<dbReference type="SFLD" id="SFLDG01082">
    <property type="entry name" value="B12-binding_domain_containing"/>
    <property type="match status" value="1"/>
</dbReference>
<dbReference type="FunFam" id="1.10.10.920:FF:000001">
    <property type="entry name" value="Coproporphyrinogen-III oxidase"/>
    <property type="match status" value="1"/>
</dbReference>
<dbReference type="CDD" id="cd01335">
    <property type="entry name" value="Radical_SAM"/>
    <property type="match status" value="1"/>
</dbReference>
<dbReference type="GO" id="GO:0051989">
    <property type="term" value="F:coproporphyrinogen dehydrogenase activity"/>
    <property type="evidence" value="ECO:0007669"/>
    <property type="project" value="UniProtKB-EC"/>
</dbReference>
<feature type="binding site" evidence="17">
    <location>
        <position position="69"/>
    </location>
    <ligand>
        <name>[4Fe-4S] cluster</name>
        <dbReference type="ChEBI" id="CHEBI:49883"/>
        <note>4Fe-4S-S-AdoMet</note>
    </ligand>
</feature>
<evidence type="ECO:0000256" key="5">
    <source>
        <dbReference type="ARBA" id="ARBA00022485"/>
    </source>
</evidence>
<comment type="function">
    <text evidence="13">Involved in the heme biosynthesis. Catalyzes the anaerobic oxidative decarboxylation of propionate groups of rings A and B of coproporphyrinogen III to yield the vinyl groups in protoporphyrinogen IX.</text>
</comment>
<feature type="domain" description="Radical SAM core" evidence="18">
    <location>
        <begin position="47"/>
        <end position="273"/>
    </location>
</feature>
<feature type="binding site" evidence="16">
    <location>
        <position position="187"/>
    </location>
    <ligand>
        <name>S-adenosyl-L-methionine</name>
        <dbReference type="ChEBI" id="CHEBI:59789"/>
        <label>2</label>
    </ligand>
</feature>
<evidence type="ECO:0000256" key="12">
    <source>
        <dbReference type="ARBA" id="ARBA00023244"/>
    </source>
</evidence>
<dbReference type="Gene3D" id="3.80.30.20">
    <property type="entry name" value="tm_1862 like domain"/>
    <property type="match status" value="1"/>
</dbReference>
<feature type="binding site" evidence="16">
    <location>
        <position position="175"/>
    </location>
    <ligand>
        <name>S-adenosyl-L-methionine</name>
        <dbReference type="ChEBI" id="CHEBI:59789"/>
        <label>2</label>
    </ligand>
</feature>
<evidence type="ECO:0000256" key="15">
    <source>
        <dbReference type="PIRNR" id="PIRNR000167"/>
    </source>
</evidence>